<comment type="caution">
    <text evidence="3">The sequence shown here is derived from an EMBL/GenBank/DDBJ whole genome shotgun (WGS) entry which is preliminary data.</text>
</comment>
<dbReference type="InterPro" id="IPR014710">
    <property type="entry name" value="RmlC-like_jellyroll"/>
</dbReference>
<sequence length="189" mass="20434">MVDPSSNIGPNIRRRRQALGLSLDALAQASGVSSTMLSEVERARKNPTVKLAYQIALSLGCSLTDLLDDSEQQSVSLVRASDRRTLLDPDTNVVRHGLRPDLLDLEIAWYELPPHRSSGQMGPNRAGVVELITVLEGRAQIVLGGEVHTLELGDSISYGPQSTTEYINPSDAPTRLLLVVDRSRVSPGG</sequence>
<evidence type="ECO:0000256" key="1">
    <source>
        <dbReference type="ARBA" id="ARBA00023125"/>
    </source>
</evidence>
<dbReference type="Proteomes" id="UP000238823">
    <property type="component" value="Unassembled WGS sequence"/>
</dbReference>
<proteinExistence type="predicted"/>
<protein>
    <submittedName>
        <fullName evidence="3">Anaerobic benzoate catabolism transcriptional regulator</fullName>
    </submittedName>
</protein>
<dbReference type="Gene3D" id="2.60.120.10">
    <property type="entry name" value="Jelly Rolls"/>
    <property type="match status" value="1"/>
</dbReference>
<dbReference type="GO" id="GO:0003700">
    <property type="term" value="F:DNA-binding transcription factor activity"/>
    <property type="evidence" value="ECO:0007669"/>
    <property type="project" value="TreeGrafter"/>
</dbReference>
<dbReference type="PANTHER" id="PTHR46797">
    <property type="entry name" value="HTH-TYPE TRANSCRIPTIONAL REGULATOR"/>
    <property type="match status" value="1"/>
</dbReference>
<evidence type="ECO:0000259" key="2">
    <source>
        <dbReference type="PROSITE" id="PS50943"/>
    </source>
</evidence>
<dbReference type="Pfam" id="PF01381">
    <property type="entry name" value="HTH_3"/>
    <property type="match status" value="1"/>
</dbReference>
<dbReference type="InterPro" id="IPR011051">
    <property type="entry name" value="RmlC_Cupin_sf"/>
</dbReference>
<dbReference type="GO" id="GO:0003677">
    <property type="term" value="F:DNA binding"/>
    <property type="evidence" value="ECO:0007669"/>
    <property type="project" value="UniProtKB-KW"/>
</dbReference>
<dbReference type="SUPFAM" id="SSF51182">
    <property type="entry name" value="RmlC-like cupins"/>
    <property type="match status" value="1"/>
</dbReference>
<dbReference type="EMBL" id="PVNL01000106">
    <property type="protein sequence ID" value="PRQ03899.1"/>
    <property type="molecule type" value="Genomic_DNA"/>
</dbReference>
<dbReference type="PROSITE" id="PS50943">
    <property type="entry name" value="HTH_CROC1"/>
    <property type="match status" value="1"/>
</dbReference>
<name>A0A2S9YFM3_9BACT</name>
<dbReference type="InterPro" id="IPR050807">
    <property type="entry name" value="TransReg_Diox_bact_type"/>
</dbReference>
<dbReference type="InterPro" id="IPR010982">
    <property type="entry name" value="Lambda_DNA-bd_dom_sf"/>
</dbReference>
<accession>A0A2S9YFM3</accession>
<keyword evidence="1" id="KW-0238">DNA-binding</keyword>
<dbReference type="InterPro" id="IPR013096">
    <property type="entry name" value="Cupin_2"/>
</dbReference>
<organism evidence="3 4">
    <name type="scientific">Enhygromyxa salina</name>
    <dbReference type="NCBI Taxonomy" id="215803"/>
    <lineage>
        <taxon>Bacteria</taxon>
        <taxon>Pseudomonadati</taxon>
        <taxon>Myxococcota</taxon>
        <taxon>Polyangia</taxon>
        <taxon>Nannocystales</taxon>
        <taxon>Nannocystaceae</taxon>
        <taxon>Enhygromyxa</taxon>
    </lineage>
</organism>
<dbReference type="RefSeq" id="WP_106092085.1">
    <property type="nucleotide sequence ID" value="NZ_PVNL01000106.1"/>
</dbReference>
<dbReference type="Pfam" id="PF07883">
    <property type="entry name" value="Cupin_2"/>
    <property type="match status" value="1"/>
</dbReference>
<gene>
    <name evidence="3" type="ORF">ENSA7_51900</name>
</gene>
<feature type="domain" description="HTH cro/C1-type" evidence="2">
    <location>
        <begin position="12"/>
        <end position="66"/>
    </location>
</feature>
<evidence type="ECO:0000313" key="3">
    <source>
        <dbReference type="EMBL" id="PRQ03899.1"/>
    </source>
</evidence>
<dbReference type="InterPro" id="IPR001387">
    <property type="entry name" value="Cro/C1-type_HTH"/>
</dbReference>
<dbReference type="AlphaFoldDB" id="A0A2S9YFM3"/>
<dbReference type="CDD" id="cd00093">
    <property type="entry name" value="HTH_XRE"/>
    <property type="match status" value="1"/>
</dbReference>
<dbReference type="OrthoDB" id="5511017at2"/>
<dbReference type="Gene3D" id="1.10.260.40">
    <property type="entry name" value="lambda repressor-like DNA-binding domains"/>
    <property type="match status" value="1"/>
</dbReference>
<evidence type="ECO:0000313" key="4">
    <source>
        <dbReference type="Proteomes" id="UP000238823"/>
    </source>
</evidence>
<dbReference type="CDD" id="cd02209">
    <property type="entry name" value="cupin_XRE_C"/>
    <property type="match status" value="1"/>
</dbReference>
<dbReference type="SMART" id="SM00530">
    <property type="entry name" value="HTH_XRE"/>
    <property type="match status" value="1"/>
</dbReference>
<dbReference type="PANTHER" id="PTHR46797:SF1">
    <property type="entry name" value="METHYLPHOSPHONATE SYNTHASE"/>
    <property type="match status" value="1"/>
</dbReference>
<reference evidence="3 4" key="1">
    <citation type="submission" date="2018-03" db="EMBL/GenBank/DDBJ databases">
        <title>Draft Genome Sequences of the Obligatory Marine Myxobacteria Enhygromyxa salina SWB007.</title>
        <authorList>
            <person name="Poehlein A."/>
            <person name="Moghaddam J.A."/>
            <person name="Harms H."/>
            <person name="Alanjari M."/>
            <person name="Koenig G.M."/>
            <person name="Daniel R."/>
            <person name="Schaeberle T.F."/>
        </authorList>
    </citation>
    <scope>NUCLEOTIDE SEQUENCE [LARGE SCALE GENOMIC DNA]</scope>
    <source>
        <strain evidence="3 4">SWB007</strain>
    </source>
</reference>
<dbReference type="SUPFAM" id="SSF47413">
    <property type="entry name" value="lambda repressor-like DNA-binding domains"/>
    <property type="match status" value="1"/>
</dbReference>
<dbReference type="GO" id="GO:0005829">
    <property type="term" value="C:cytosol"/>
    <property type="evidence" value="ECO:0007669"/>
    <property type="project" value="TreeGrafter"/>
</dbReference>